<dbReference type="STRING" id="33007.HMPREF3198_02159"/>
<dbReference type="SUPFAM" id="SSF53756">
    <property type="entry name" value="UDP-Glycosyltransferase/glycogen phosphorylase"/>
    <property type="match status" value="1"/>
</dbReference>
<dbReference type="AlphaFoldDB" id="A0A2I1ILA0"/>
<organism evidence="4 5">
    <name type="scientific">Winkia neuii</name>
    <dbReference type="NCBI Taxonomy" id="33007"/>
    <lineage>
        <taxon>Bacteria</taxon>
        <taxon>Bacillati</taxon>
        <taxon>Actinomycetota</taxon>
        <taxon>Actinomycetes</taxon>
        <taxon>Actinomycetales</taxon>
        <taxon>Actinomycetaceae</taxon>
        <taxon>Winkia</taxon>
    </lineage>
</organism>
<evidence type="ECO:0000256" key="2">
    <source>
        <dbReference type="ARBA" id="ARBA00022679"/>
    </source>
</evidence>
<proteinExistence type="predicted"/>
<accession>A0A2I1ILA0</accession>
<name>A0A2I1ILA0_9ACTO</name>
<dbReference type="InterPro" id="IPR028098">
    <property type="entry name" value="Glyco_trans_4-like_N"/>
</dbReference>
<dbReference type="CDD" id="cd03801">
    <property type="entry name" value="GT4_PimA-like"/>
    <property type="match status" value="1"/>
</dbReference>
<dbReference type="RefSeq" id="WP_024331725.1">
    <property type="nucleotide sequence ID" value="NZ_JASOXK010000006.1"/>
</dbReference>
<dbReference type="GO" id="GO:1901137">
    <property type="term" value="P:carbohydrate derivative biosynthetic process"/>
    <property type="evidence" value="ECO:0007669"/>
    <property type="project" value="UniProtKB-ARBA"/>
</dbReference>
<protein>
    <submittedName>
        <fullName evidence="4">Glycosyltransferase family 1 protein</fullName>
    </submittedName>
</protein>
<evidence type="ECO:0000313" key="4">
    <source>
        <dbReference type="EMBL" id="PKY71905.1"/>
    </source>
</evidence>
<evidence type="ECO:0000256" key="1">
    <source>
        <dbReference type="ARBA" id="ARBA00022676"/>
    </source>
</evidence>
<dbReference type="GO" id="GO:0016757">
    <property type="term" value="F:glycosyltransferase activity"/>
    <property type="evidence" value="ECO:0007669"/>
    <property type="project" value="UniProtKB-KW"/>
</dbReference>
<keyword evidence="5" id="KW-1185">Reference proteome</keyword>
<keyword evidence="1" id="KW-0328">Glycosyltransferase</keyword>
<feature type="domain" description="Glycosyltransferase subfamily 4-like N-terminal" evidence="3">
    <location>
        <begin position="15"/>
        <end position="171"/>
    </location>
</feature>
<reference evidence="4 5" key="1">
    <citation type="submission" date="2017-12" db="EMBL/GenBank/DDBJ databases">
        <title>Phylogenetic diversity of female urinary microbiome.</title>
        <authorList>
            <person name="Thomas-White K."/>
            <person name="Wolfe A.J."/>
        </authorList>
    </citation>
    <scope>NUCLEOTIDE SEQUENCE [LARGE SCALE GENOMIC DNA]</scope>
    <source>
        <strain evidence="4 5">UMB0402</strain>
    </source>
</reference>
<dbReference type="Pfam" id="PF13692">
    <property type="entry name" value="Glyco_trans_1_4"/>
    <property type="match status" value="1"/>
</dbReference>
<dbReference type="PANTHER" id="PTHR45947:SF3">
    <property type="entry name" value="SULFOQUINOVOSYL TRANSFERASE SQD2"/>
    <property type="match status" value="1"/>
</dbReference>
<evidence type="ECO:0000259" key="3">
    <source>
        <dbReference type="Pfam" id="PF13439"/>
    </source>
</evidence>
<dbReference type="PANTHER" id="PTHR45947">
    <property type="entry name" value="SULFOQUINOVOSYL TRANSFERASE SQD2"/>
    <property type="match status" value="1"/>
</dbReference>
<dbReference type="EMBL" id="PKKO01000005">
    <property type="protein sequence ID" value="PKY71905.1"/>
    <property type="molecule type" value="Genomic_DNA"/>
</dbReference>
<dbReference type="Proteomes" id="UP000235122">
    <property type="component" value="Unassembled WGS sequence"/>
</dbReference>
<dbReference type="Pfam" id="PF13439">
    <property type="entry name" value="Glyco_transf_4"/>
    <property type="match status" value="1"/>
</dbReference>
<dbReference type="InterPro" id="IPR050194">
    <property type="entry name" value="Glycosyltransferase_grp1"/>
</dbReference>
<dbReference type="Gene3D" id="3.40.50.2000">
    <property type="entry name" value="Glycogen Phosphorylase B"/>
    <property type="match status" value="2"/>
</dbReference>
<sequence length="366" mass="38798">MKIGIVCPYSFDVSGGVQVHIRDIAQVLSARGHQVEVLGPATKDPGFSGFTSAGPSVSIPYNGSVARLSFGPRSAARVRAWLEEGNFDLIHVHEPASPSVSLLALAHAKCPVVATFHSNMTRSLALKMTSPILVPLMDKLDARIAVSDEARRTVVEHLGGDAVVIPNGVSVADFQVSPVPKWQGSTGAPTFAFLGRLDEERKGLPVFAKAIRRVAKEIPKARFLIAGRGEATQAKAGLQGVEGAQFIGGVSDREKAELLASATAYVAPQTGGESFGIVLVEAMAAGAPVIASDLVAFTAVLNGEEYGVSFKSGDGADLAQKMLRLATDRSLREELSRKGRRRALQYDWQAVTDKVEAVYRTVLGAK</sequence>
<gene>
    <name evidence="4" type="ORF">CYJ19_09315</name>
</gene>
<evidence type="ECO:0000313" key="5">
    <source>
        <dbReference type="Proteomes" id="UP000235122"/>
    </source>
</evidence>
<keyword evidence="2 4" id="KW-0808">Transferase</keyword>
<comment type="caution">
    <text evidence="4">The sequence shown here is derived from an EMBL/GenBank/DDBJ whole genome shotgun (WGS) entry which is preliminary data.</text>
</comment>